<dbReference type="EMBL" id="CAFBNC010000052">
    <property type="protein sequence ID" value="CAB4938612.1"/>
    <property type="molecule type" value="Genomic_DNA"/>
</dbReference>
<feature type="domain" description="Acyl-CoA dehydrogenase/oxidase C-terminal" evidence="6">
    <location>
        <begin position="286"/>
        <end position="452"/>
    </location>
</feature>
<evidence type="ECO:0000256" key="3">
    <source>
        <dbReference type="ARBA" id="ARBA00022630"/>
    </source>
</evidence>
<evidence type="ECO:0000256" key="1">
    <source>
        <dbReference type="ARBA" id="ARBA00001974"/>
    </source>
</evidence>
<evidence type="ECO:0000259" key="9">
    <source>
        <dbReference type="Pfam" id="PF12806"/>
    </source>
</evidence>
<comment type="cofactor">
    <cofactor evidence="1">
        <name>FAD</name>
        <dbReference type="ChEBI" id="CHEBI:57692"/>
    </cofactor>
</comment>
<keyword evidence="3" id="KW-0285">Flavoprotein</keyword>
<name>A0A6J5YGK4_9ZZZZ</name>
<dbReference type="GO" id="GO:0050660">
    <property type="term" value="F:flavin adenine dinucleotide binding"/>
    <property type="evidence" value="ECO:0007669"/>
    <property type="project" value="InterPro"/>
</dbReference>
<reference evidence="10" key="1">
    <citation type="submission" date="2020-05" db="EMBL/GenBank/DDBJ databases">
        <authorList>
            <person name="Chiriac C."/>
            <person name="Salcher M."/>
            <person name="Ghai R."/>
            <person name="Kavagutti S V."/>
        </authorList>
    </citation>
    <scope>NUCLEOTIDE SEQUENCE</scope>
</reference>
<dbReference type="InterPro" id="IPR009075">
    <property type="entry name" value="AcylCo_DH/oxidase_C"/>
</dbReference>
<feature type="domain" description="Acyl-CoA oxidase/dehydrogenase middle" evidence="7">
    <location>
        <begin position="164"/>
        <end position="269"/>
    </location>
</feature>
<keyword evidence="4" id="KW-0274">FAD</keyword>
<protein>
    <submittedName>
        <fullName evidence="10">Unannotated protein</fullName>
    </submittedName>
</protein>
<dbReference type="AlphaFoldDB" id="A0A6J5YGK4"/>
<evidence type="ECO:0000313" key="10">
    <source>
        <dbReference type="EMBL" id="CAB4323637.1"/>
    </source>
</evidence>
<dbReference type="GO" id="GO:0016627">
    <property type="term" value="F:oxidoreductase activity, acting on the CH-CH group of donors"/>
    <property type="evidence" value="ECO:0007669"/>
    <property type="project" value="InterPro"/>
</dbReference>
<sequence length="601" mass="64740">MADYRPPLRDIRFVLEHLTDLGALCELPEYSGLDPETIMGVLEENAKFVAEVIAPLNRVGDLEGSQHDPSTNTVRTPSGFIDGYKRYVEAGWPGVPFPEVYDGGGFPWLVGITMQEFISSANMAFSMAPLLTQGAIDLLMHHGNEEQKERYLKRMVTGEWTGTMNLTEPQAGSDVGAVRTKAVPAGDGSWRISGTKIYISFGEHDMVDNIVHLVLARTPDAPAGTKGISCFIVPKFLVNDDGSLGERNDVTCVSIEHKMGIKASPTCVMSYGENDGAIGYLIGEENQGMRYMFTMMNNARLSVGLEGLALAERSYQDALQYAQERRQGRAPGATGTEMSLIIDLPDVRRMLLTMKSLIDALRATVYVNAQALDLANHHPDPEVRQRYQDLVELLIPISKGFGTDMGIEVTSLAIQIYGGMGYIEESGVPQHFRDARITSIYEGTNGIQAMDLVGRKLPMRGGAIVGSFMADIAALDGQLAAAGAQFDVIRTELASAHVTVTDTVAWLTEHGVADVRNALAGATPFLRMFGLLTGGRYLAEAALAAKADLDAGVGDAEYLQARITIARFYAANLLSGVAGLAPAVTAGFEDLYAISAESLAG</sequence>
<evidence type="ECO:0000256" key="5">
    <source>
        <dbReference type="ARBA" id="ARBA00023002"/>
    </source>
</evidence>
<evidence type="ECO:0000256" key="2">
    <source>
        <dbReference type="ARBA" id="ARBA00009347"/>
    </source>
</evidence>
<dbReference type="PANTHER" id="PTHR42803:SF1">
    <property type="entry name" value="BROAD-SPECIFICITY LINEAR ACYL-COA DEHYDROGENASE FADE5"/>
    <property type="match status" value="1"/>
</dbReference>
<evidence type="ECO:0000259" key="7">
    <source>
        <dbReference type="Pfam" id="PF02770"/>
    </source>
</evidence>
<organism evidence="10">
    <name type="scientific">freshwater metagenome</name>
    <dbReference type="NCBI Taxonomy" id="449393"/>
    <lineage>
        <taxon>unclassified sequences</taxon>
        <taxon>metagenomes</taxon>
        <taxon>ecological metagenomes</taxon>
    </lineage>
</organism>
<dbReference type="InterPro" id="IPR037069">
    <property type="entry name" value="AcylCoA_DH/ox_N_sf"/>
</dbReference>
<evidence type="ECO:0000259" key="8">
    <source>
        <dbReference type="Pfam" id="PF02771"/>
    </source>
</evidence>
<dbReference type="Pfam" id="PF00441">
    <property type="entry name" value="Acyl-CoA_dh_1"/>
    <property type="match status" value="1"/>
</dbReference>
<evidence type="ECO:0000313" key="11">
    <source>
        <dbReference type="EMBL" id="CAB4938612.1"/>
    </source>
</evidence>
<accession>A0A6J5YGK4</accession>
<dbReference type="Pfam" id="PF02771">
    <property type="entry name" value="Acyl-CoA_dh_N"/>
    <property type="match status" value="1"/>
</dbReference>
<dbReference type="Pfam" id="PF02770">
    <property type="entry name" value="Acyl-CoA_dh_M"/>
    <property type="match status" value="1"/>
</dbReference>
<dbReference type="FunFam" id="2.40.110.10:FF:000031">
    <property type="entry name" value="Acyl-CoA dehydrogenase, putative"/>
    <property type="match status" value="1"/>
</dbReference>
<comment type="similarity">
    <text evidence="2">Belongs to the acyl-CoA dehydrogenase family.</text>
</comment>
<dbReference type="InterPro" id="IPR009100">
    <property type="entry name" value="AcylCoA_DH/oxidase_NM_dom_sf"/>
</dbReference>
<gene>
    <name evidence="10" type="ORF">UFOPK1392_01394</name>
    <name evidence="11" type="ORF">UFOPK3733_01140</name>
</gene>
<keyword evidence="5" id="KW-0560">Oxidoreductase</keyword>
<dbReference type="Pfam" id="PF12806">
    <property type="entry name" value="Acyl-CoA_dh_C"/>
    <property type="match status" value="1"/>
</dbReference>
<dbReference type="Gene3D" id="1.10.540.10">
    <property type="entry name" value="Acyl-CoA dehydrogenase/oxidase, N-terminal domain"/>
    <property type="match status" value="1"/>
</dbReference>
<dbReference type="InterPro" id="IPR046373">
    <property type="entry name" value="Acyl-CoA_Oxase/DH_mid-dom_sf"/>
</dbReference>
<dbReference type="EMBL" id="CAEMXZ010000059">
    <property type="protein sequence ID" value="CAB4323637.1"/>
    <property type="molecule type" value="Genomic_DNA"/>
</dbReference>
<dbReference type="SUPFAM" id="SSF47203">
    <property type="entry name" value="Acyl-CoA dehydrogenase C-terminal domain-like"/>
    <property type="match status" value="1"/>
</dbReference>
<dbReference type="InterPro" id="IPR013786">
    <property type="entry name" value="AcylCoA_DH/ox_N"/>
</dbReference>
<dbReference type="InterPro" id="IPR036250">
    <property type="entry name" value="AcylCo_DH-like_C"/>
</dbReference>
<proteinExistence type="inferred from homology"/>
<feature type="domain" description="Acyl-CoA dehydrogenase/oxidase N-terminal" evidence="8">
    <location>
        <begin position="47"/>
        <end position="159"/>
    </location>
</feature>
<dbReference type="PANTHER" id="PTHR42803">
    <property type="entry name" value="ACYL-COA DEHYDROGENASE"/>
    <property type="match status" value="1"/>
</dbReference>
<dbReference type="InterPro" id="IPR025878">
    <property type="entry name" value="Acyl-CoA_dh-like_C_dom"/>
</dbReference>
<dbReference type="SUPFAM" id="SSF56645">
    <property type="entry name" value="Acyl-CoA dehydrogenase NM domain-like"/>
    <property type="match status" value="1"/>
</dbReference>
<dbReference type="Gene3D" id="1.20.140.10">
    <property type="entry name" value="Butyryl-CoA Dehydrogenase, subunit A, domain 3"/>
    <property type="match status" value="1"/>
</dbReference>
<feature type="domain" description="Acetyl-CoA dehydrogenase-like C-terminal" evidence="9">
    <location>
        <begin position="483"/>
        <end position="594"/>
    </location>
</feature>
<evidence type="ECO:0000259" key="6">
    <source>
        <dbReference type="Pfam" id="PF00441"/>
    </source>
</evidence>
<evidence type="ECO:0000256" key="4">
    <source>
        <dbReference type="ARBA" id="ARBA00022827"/>
    </source>
</evidence>
<dbReference type="InterPro" id="IPR006091">
    <property type="entry name" value="Acyl-CoA_Oxase/DH_mid-dom"/>
</dbReference>
<dbReference type="Gene3D" id="2.40.110.10">
    <property type="entry name" value="Butyryl-CoA Dehydrogenase, subunit A, domain 2"/>
    <property type="match status" value="1"/>
</dbReference>
<dbReference type="InterPro" id="IPR052166">
    <property type="entry name" value="Diverse_Acyl-CoA_DH"/>
</dbReference>